<sequence length="208" mass="23759">MKCLAISHDMMCKSKSESSIHNCHTEVQALYLRPFLQCPAIYELIYVSILWVTGVSELKILLIIVKFIAPAMNSIQSNIHRILFILNYNISYYDDIIHIIQLSHMALTCSISIELDAINLSIVTDHFWAFIQGLPYRRPASTKKACSICLTNSLKNILANAEYCRQNGLKTSINVRICMEYKHLGVITIFVKQLVEVILNKYSNNCEI</sequence>
<name>A0A6G0TL49_APHGL</name>
<keyword evidence="2" id="KW-1185">Reference proteome</keyword>
<dbReference type="AlphaFoldDB" id="A0A6G0TL49"/>
<dbReference type="EMBL" id="VYZN01000031">
    <property type="protein sequence ID" value="KAE9533778.1"/>
    <property type="molecule type" value="Genomic_DNA"/>
</dbReference>
<organism evidence="1 2">
    <name type="scientific">Aphis glycines</name>
    <name type="common">Soybean aphid</name>
    <dbReference type="NCBI Taxonomy" id="307491"/>
    <lineage>
        <taxon>Eukaryota</taxon>
        <taxon>Metazoa</taxon>
        <taxon>Ecdysozoa</taxon>
        <taxon>Arthropoda</taxon>
        <taxon>Hexapoda</taxon>
        <taxon>Insecta</taxon>
        <taxon>Pterygota</taxon>
        <taxon>Neoptera</taxon>
        <taxon>Paraneoptera</taxon>
        <taxon>Hemiptera</taxon>
        <taxon>Sternorrhyncha</taxon>
        <taxon>Aphidomorpha</taxon>
        <taxon>Aphidoidea</taxon>
        <taxon>Aphididae</taxon>
        <taxon>Aphidini</taxon>
        <taxon>Aphis</taxon>
        <taxon>Aphis</taxon>
    </lineage>
</organism>
<evidence type="ECO:0000313" key="1">
    <source>
        <dbReference type="EMBL" id="KAE9533778.1"/>
    </source>
</evidence>
<dbReference type="Proteomes" id="UP000475862">
    <property type="component" value="Unassembled WGS sequence"/>
</dbReference>
<accession>A0A6G0TL49</accession>
<proteinExistence type="predicted"/>
<evidence type="ECO:0000313" key="2">
    <source>
        <dbReference type="Proteomes" id="UP000475862"/>
    </source>
</evidence>
<gene>
    <name evidence="1" type="ORF">AGLY_008857</name>
</gene>
<comment type="caution">
    <text evidence="1">The sequence shown here is derived from an EMBL/GenBank/DDBJ whole genome shotgun (WGS) entry which is preliminary data.</text>
</comment>
<reference evidence="1 2" key="1">
    <citation type="submission" date="2019-08" db="EMBL/GenBank/DDBJ databases">
        <title>The genome of the soybean aphid Biotype 1, its phylome, world population structure and adaptation to the North American continent.</title>
        <authorList>
            <person name="Giordano R."/>
            <person name="Donthu R.K."/>
            <person name="Hernandez A.G."/>
            <person name="Wright C.L."/>
            <person name="Zimin A.V."/>
        </authorList>
    </citation>
    <scope>NUCLEOTIDE SEQUENCE [LARGE SCALE GENOMIC DNA]</scope>
    <source>
        <tissue evidence="1">Whole aphids</tissue>
    </source>
</reference>
<protein>
    <submittedName>
        <fullName evidence="1">Uncharacterized protein</fullName>
    </submittedName>
</protein>